<dbReference type="EMBL" id="BGZN01000025">
    <property type="protein sequence ID" value="GBR73963.1"/>
    <property type="molecule type" value="Genomic_DNA"/>
</dbReference>
<dbReference type="Proteomes" id="UP000269352">
    <property type="component" value="Unassembled WGS sequence"/>
</dbReference>
<reference evidence="1 2" key="1">
    <citation type="journal article" date="2019" name="ISME J.">
        <title>Genome analyses of uncultured TG2/ZB3 bacteria in 'Margulisbacteria' specifically attached to ectosymbiotic spirochetes of protists in the termite gut.</title>
        <authorList>
            <person name="Utami Y.D."/>
            <person name="Kuwahara H."/>
            <person name="Igai K."/>
            <person name="Murakami T."/>
            <person name="Sugaya K."/>
            <person name="Morikawa T."/>
            <person name="Nagura Y."/>
            <person name="Yuki M."/>
            <person name="Deevong P."/>
            <person name="Inoue T."/>
            <person name="Kihara K."/>
            <person name="Lo N."/>
            <person name="Yamada A."/>
            <person name="Ohkuma M."/>
            <person name="Hongoh Y."/>
        </authorList>
    </citation>
    <scope>NUCLEOTIDE SEQUENCE [LARGE SCALE GENOMIC DNA]</scope>
    <source>
        <strain evidence="1">NkOx7-01</strain>
    </source>
</reference>
<dbReference type="AlphaFoldDB" id="A0A388TB20"/>
<evidence type="ECO:0000313" key="1">
    <source>
        <dbReference type="EMBL" id="GBR73963.1"/>
    </source>
</evidence>
<organism evidence="1 2">
    <name type="scientific">Termititenax aidoneus</name>
    <dbReference type="NCBI Taxonomy" id="2218524"/>
    <lineage>
        <taxon>Bacteria</taxon>
        <taxon>Bacillati</taxon>
        <taxon>Candidatus Margulisiibacteriota</taxon>
        <taxon>Candidatus Termititenacia</taxon>
        <taxon>Candidatus Termititenacales</taxon>
        <taxon>Candidatus Termititenacaceae</taxon>
        <taxon>Candidatus Termititenax</taxon>
    </lineage>
</organism>
<proteinExistence type="predicted"/>
<name>A0A388TB20_TERA1</name>
<comment type="caution">
    <text evidence="1">The sequence shown here is derived from an EMBL/GenBank/DDBJ whole genome shotgun (WGS) entry which is preliminary data.</text>
</comment>
<accession>A0A388TB20</accession>
<gene>
    <name evidence="1" type="ORF">NO1_1218</name>
</gene>
<evidence type="ECO:0000313" key="2">
    <source>
        <dbReference type="Proteomes" id="UP000269352"/>
    </source>
</evidence>
<keyword evidence="2" id="KW-1185">Reference proteome</keyword>
<sequence length="64" mass="7512">MFRWLDSEDSKGWIVGNKISGWRHKHYFAYDDDPRCYKRARLLPDGTGIDESTITDFSVEADNE</sequence>
<protein>
    <submittedName>
        <fullName evidence="1">Uncharacterized protein</fullName>
    </submittedName>
</protein>